<dbReference type="RefSeq" id="WP_289958630.1">
    <property type="nucleotide sequence ID" value="NZ_JAUEMJ010000005.1"/>
</dbReference>
<comment type="similarity">
    <text evidence="1">Belongs to the fructosamine kinase family.</text>
</comment>
<gene>
    <name evidence="2" type="ORF">QWI33_18515</name>
</gene>
<dbReference type="Gene3D" id="3.30.200.20">
    <property type="entry name" value="Phosphorylase Kinase, domain 1"/>
    <property type="match status" value="1"/>
</dbReference>
<keyword evidence="3" id="KW-1185">Reference proteome</keyword>
<dbReference type="Pfam" id="PF03881">
    <property type="entry name" value="Fructosamin_kin"/>
    <property type="match status" value="1"/>
</dbReference>
<proteinExistence type="inferred from homology"/>
<dbReference type="InterPro" id="IPR016477">
    <property type="entry name" value="Fructo-/Ketosamine-3-kinase"/>
</dbReference>
<dbReference type="Gene3D" id="3.90.1200.10">
    <property type="match status" value="1"/>
</dbReference>
<protein>
    <submittedName>
        <fullName evidence="2">Fructosamine kinase family protein</fullName>
    </submittedName>
</protein>
<accession>A0ABT7YT11</accession>
<organism evidence="2 3">
    <name type="scientific">Glycomyces tritici</name>
    <dbReference type="NCBI Taxonomy" id="2665176"/>
    <lineage>
        <taxon>Bacteria</taxon>
        <taxon>Bacillati</taxon>
        <taxon>Actinomycetota</taxon>
        <taxon>Actinomycetes</taxon>
        <taxon>Glycomycetales</taxon>
        <taxon>Glycomycetaceae</taxon>
        <taxon>Glycomyces</taxon>
    </lineage>
</organism>
<dbReference type="PIRSF" id="PIRSF006221">
    <property type="entry name" value="Ketosamine-3-kinase"/>
    <property type="match status" value="1"/>
</dbReference>
<dbReference type="SUPFAM" id="SSF56112">
    <property type="entry name" value="Protein kinase-like (PK-like)"/>
    <property type="match status" value="1"/>
</dbReference>
<dbReference type="PANTHER" id="PTHR12149">
    <property type="entry name" value="FRUCTOSAMINE 3 KINASE-RELATED PROTEIN"/>
    <property type="match status" value="1"/>
</dbReference>
<dbReference type="InterPro" id="IPR011009">
    <property type="entry name" value="Kinase-like_dom_sf"/>
</dbReference>
<evidence type="ECO:0000313" key="3">
    <source>
        <dbReference type="Proteomes" id="UP001171902"/>
    </source>
</evidence>
<keyword evidence="1 2" id="KW-0418">Kinase</keyword>
<dbReference type="PANTHER" id="PTHR12149:SF8">
    <property type="entry name" value="PROTEIN-RIBULOSAMINE 3-KINASE"/>
    <property type="match status" value="1"/>
</dbReference>
<sequence length="309" mass="34525">MSHENVLTDRLREAGYVAQHVERAVGGVIAVAGLVTLEDGSQLFAKTLLDHAHDHDLDVFEVESAGLAALRELAGVHTPDVLLATQRLLVLEKMEPRTDDEAFWERLAHTVAALHTTTADRFGWHRDGWLGRLRQDNTWEQDGHVFFAERRLLRWLAEPLVDAEFDRQERRALERLCAALPELIPAQPPCLNHGDLWQENILATSEGEPVLIDPAVHYGWPESELSMLWCATRPPVSERFFAVYREIAGLDDGWEERMAILHLRELLSVIAHDDDQDGGAAHGVRAVIKPFLRRSGTSGATEAAGGTPE</sequence>
<reference evidence="2" key="1">
    <citation type="submission" date="2023-06" db="EMBL/GenBank/DDBJ databases">
        <title>Gycomyces niveus sp.nov., a novel actinomycete isolated from soil in Shouguang.</title>
        <authorList>
            <person name="Yang X."/>
            <person name="Zhao J."/>
        </authorList>
    </citation>
    <scope>NUCLEOTIDE SEQUENCE</scope>
    <source>
        <strain evidence="2">NEAU C2</strain>
    </source>
</reference>
<dbReference type="GO" id="GO:0016301">
    <property type="term" value="F:kinase activity"/>
    <property type="evidence" value="ECO:0007669"/>
    <property type="project" value="UniProtKB-KW"/>
</dbReference>
<dbReference type="Proteomes" id="UP001171902">
    <property type="component" value="Unassembled WGS sequence"/>
</dbReference>
<evidence type="ECO:0000313" key="2">
    <source>
        <dbReference type="EMBL" id="MDN3241725.1"/>
    </source>
</evidence>
<comment type="caution">
    <text evidence="2">The sequence shown here is derived from an EMBL/GenBank/DDBJ whole genome shotgun (WGS) entry which is preliminary data.</text>
</comment>
<dbReference type="EMBL" id="JAUEMJ010000005">
    <property type="protein sequence ID" value="MDN3241725.1"/>
    <property type="molecule type" value="Genomic_DNA"/>
</dbReference>
<keyword evidence="1" id="KW-0808">Transferase</keyword>
<evidence type="ECO:0000256" key="1">
    <source>
        <dbReference type="PIRNR" id="PIRNR006221"/>
    </source>
</evidence>
<name>A0ABT7YT11_9ACTN</name>